<name>B3SAL2_TRIAD</name>
<keyword evidence="7 8" id="KW-0378">Hydrolase</keyword>
<dbReference type="SUPFAM" id="SSF55816">
    <property type="entry name" value="5'-nucleotidase (syn. UDP-sugar hydrolase), C-terminal domain"/>
    <property type="match status" value="1"/>
</dbReference>
<feature type="signal peptide" evidence="9">
    <location>
        <begin position="1"/>
        <end position="15"/>
    </location>
</feature>
<evidence type="ECO:0000256" key="7">
    <source>
        <dbReference type="ARBA" id="ARBA00022801"/>
    </source>
</evidence>
<protein>
    <recommendedName>
        <fullName evidence="3">5'-nucleotidase</fullName>
        <ecNumber evidence="3">3.1.3.5</ecNumber>
    </recommendedName>
</protein>
<keyword evidence="6 8" id="KW-0547">Nucleotide-binding</keyword>
<dbReference type="FunFam" id="3.90.780.10:FF:000001">
    <property type="entry name" value="NT5E isoform 3"/>
    <property type="match status" value="1"/>
</dbReference>
<dbReference type="InterPro" id="IPR036907">
    <property type="entry name" value="5'-Nucleotdase_C_sf"/>
</dbReference>
<keyword evidence="13" id="KW-1185">Reference proteome</keyword>
<proteinExistence type="inferred from homology"/>
<evidence type="ECO:0000256" key="2">
    <source>
        <dbReference type="ARBA" id="ARBA00006654"/>
    </source>
</evidence>
<evidence type="ECO:0000256" key="9">
    <source>
        <dbReference type="SAM" id="SignalP"/>
    </source>
</evidence>
<dbReference type="InParanoid" id="B3SAL2"/>
<feature type="domain" description="Calcineurin-like phosphoesterase" evidence="10">
    <location>
        <begin position="19"/>
        <end position="235"/>
    </location>
</feature>
<dbReference type="Gene3D" id="3.90.780.10">
    <property type="entry name" value="5'-Nucleotidase, C-terminal domain"/>
    <property type="match status" value="1"/>
</dbReference>
<feature type="chain" id="PRO_5012722924" description="5'-nucleotidase" evidence="9">
    <location>
        <begin position="16"/>
        <end position="580"/>
    </location>
</feature>
<evidence type="ECO:0000256" key="5">
    <source>
        <dbReference type="ARBA" id="ARBA00022729"/>
    </source>
</evidence>
<evidence type="ECO:0000256" key="4">
    <source>
        <dbReference type="ARBA" id="ARBA00022723"/>
    </source>
</evidence>
<dbReference type="CDD" id="cd07409">
    <property type="entry name" value="MPP_CD73_N"/>
    <property type="match status" value="1"/>
</dbReference>
<evidence type="ECO:0000313" key="12">
    <source>
        <dbReference type="EMBL" id="EDV20332.1"/>
    </source>
</evidence>
<keyword evidence="4" id="KW-0479">Metal-binding</keyword>
<evidence type="ECO:0000256" key="3">
    <source>
        <dbReference type="ARBA" id="ARBA00012643"/>
    </source>
</evidence>
<evidence type="ECO:0000313" key="13">
    <source>
        <dbReference type="Proteomes" id="UP000009022"/>
    </source>
</evidence>
<dbReference type="Pfam" id="PF00149">
    <property type="entry name" value="Metallophos"/>
    <property type="match status" value="1"/>
</dbReference>
<keyword evidence="5 9" id="KW-0732">Signal</keyword>
<feature type="domain" description="5'-Nucleotidase C-terminal" evidence="11">
    <location>
        <begin position="333"/>
        <end position="507"/>
    </location>
</feature>
<comment type="similarity">
    <text evidence="2 8">Belongs to the 5'-nucleotidase family.</text>
</comment>
<dbReference type="EMBL" id="DS985261">
    <property type="protein sequence ID" value="EDV20332.1"/>
    <property type="molecule type" value="Genomic_DNA"/>
</dbReference>
<dbReference type="InterPro" id="IPR029052">
    <property type="entry name" value="Metallo-depent_PP-like"/>
</dbReference>
<evidence type="ECO:0000256" key="8">
    <source>
        <dbReference type="RuleBase" id="RU362119"/>
    </source>
</evidence>
<gene>
    <name evidence="12" type="ORF">TRIADDRAFT_32243</name>
</gene>
<dbReference type="Gene3D" id="3.60.21.10">
    <property type="match status" value="1"/>
</dbReference>
<dbReference type="PANTHER" id="PTHR11575:SF24">
    <property type="entry name" value="5'-NUCLEOTIDASE"/>
    <property type="match status" value="1"/>
</dbReference>
<reference evidence="12 13" key="1">
    <citation type="journal article" date="2008" name="Nature">
        <title>The Trichoplax genome and the nature of placozoans.</title>
        <authorList>
            <person name="Srivastava M."/>
            <person name="Begovic E."/>
            <person name="Chapman J."/>
            <person name="Putnam N.H."/>
            <person name="Hellsten U."/>
            <person name="Kawashima T."/>
            <person name="Kuo A."/>
            <person name="Mitros T."/>
            <person name="Salamov A."/>
            <person name="Carpenter M.L."/>
            <person name="Signorovitch A.Y."/>
            <person name="Moreno M.A."/>
            <person name="Kamm K."/>
            <person name="Grimwood J."/>
            <person name="Schmutz J."/>
            <person name="Shapiro H."/>
            <person name="Grigoriev I.V."/>
            <person name="Buss L.W."/>
            <person name="Schierwater B."/>
            <person name="Dellaporta S.L."/>
            <person name="Rokhsar D.S."/>
        </authorList>
    </citation>
    <scope>NUCLEOTIDE SEQUENCE [LARGE SCALE GENOMIC DNA]</scope>
    <source>
        <strain evidence="12 13">Grell-BS-1999</strain>
    </source>
</reference>
<dbReference type="PhylomeDB" id="B3SAL2"/>
<dbReference type="AlphaFoldDB" id="B3SAL2"/>
<sequence>MIVILICTIISFSSAYDVTILHTNDIHTRFEQFGPNGACSAQDSSAGNCYGGSARMMTKVTEIRSQVANTVFVDAGDMFHGTMWYHVYKGNASRNFMNLLKYDVMALGNHEFDAGLGKLSEFLKGVNFPVISANIDATKNPDFGKLFTKYTILTMGGEKIGFVGYTTRNTPNFSRPGPTLIFTDEIKAITDAVSELQNQGINKIVAVGHSGYDIDQQIAAKVCGIDAVVGAHTHTFLYTGKPPTNHKPAGPYPTVVKSECATESNKIVPVVQAYEFGRYLGRLELTFDDGGVLTSFNGKPILLDKSVVQDTALEQEVKRWQPGISAFAAQELGRSHVYIDGSRATCGLYECNMGNLLTDAMVQEIQRFPDSSQWANASIAILQAGDILASIDNKPPGIITISNMHAITKYDNVIDELTMPGSILIKALELGVANYNKSKPSSLFLQVSGLRVVYNLAKPSNERVHSVEVICTQCKVPRFVPMDKNKMYKVLAPSYIGRGFGGFSVFRDKQVIHREGTLLTRDASIAYIQARSPLITRLDGRISFLKASNTSPCTNNASGIKPMLILLFVMSALIQCVIYR</sequence>
<dbReference type="KEGG" id="tad:TRIADDRAFT_32243"/>
<dbReference type="InterPro" id="IPR008334">
    <property type="entry name" value="5'-Nucleotdase_C"/>
</dbReference>
<dbReference type="GO" id="GO:0000166">
    <property type="term" value="F:nucleotide binding"/>
    <property type="evidence" value="ECO:0007669"/>
    <property type="project" value="UniProtKB-KW"/>
</dbReference>
<dbReference type="InterPro" id="IPR006146">
    <property type="entry name" value="5'-Nucleotdase_CS"/>
</dbReference>
<dbReference type="InterPro" id="IPR004843">
    <property type="entry name" value="Calcineurin-like_PHP"/>
</dbReference>
<dbReference type="FunFam" id="3.60.21.10:FF:000020">
    <property type="entry name" value="NT5E isoform 4"/>
    <property type="match status" value="1"/>
</dbReference>
<dbReference type="STRING" id="10228.B3SAL2"/>
<dbReference type="eggNOG" id="KOG4419">
    <property type="taxonomic scope" value="Eukaryota"/>
</dbReference>
<dbReference type="PROSITE" id="PS00786">
    <property type="entry name" value="5_NUCLEOTIDASE_2"/>
    <property type="match status" value="1"/>
</dbReference>
<dbReference type="OrthoDB" id="7722975at2759"/>
<dbReference type="Proteomes" id="UP000009022">
    <property type="component" value="Unassembled WGS sequence"/>
</dbReference>
<organism evidence="12 13">
    <name type="scientific">Trichoplax adhaerens</name>
    <name type="common">Trichoplax reptans</name>
    <dbReference type="NCBI Taxonomy" id="10228"/>
    <lineage>
        <taxon>Eukaryota</taxon>
        <taxon>Metazoa</taxon>
        <taxon>Placozoa</taxon>
        <taxon>Uniplacotomia</taxon>
        <taxon>Trichoplacea</taxon>
        <taxon>Trichoplacidae</taxon>
        <taxon>Trichoplax</taxon>
    </lineage>
</organism>
<dbReference type="PANTHER" id="PTHR11575">
    <property type="entry name" value="5'-NUCLEOTIDASE-RELATED"/>
    <property type="match status" value="1"/>
</dbReference>
<dbReference type="Pfam" id="PF02872">
    <property type="entry name" value="5_nucleotid_C"/>
    <property type="match status" value="1"/>
</dbReference>
<dbReference type="GeneID" id="6758442"/>
<evidence type="ECO:0000259" key="11">
    <source>
        <dbReference type="Pfam" id="PF02872"/>
    </source>
</evidence>
<dbReference type="EC" id="3.1.3.5" evidence="3"/>
<evidence type="ECO:0000259" key="10">
    <source>
        <dbReference type="Pfam" id="PF00149"/>
    </source>
</evidence>
<dbReference type="InterPro" id="IPR006179">
    <property type="entry name" value="5_nucleotidase/apyrase"/>
</dbReference>
<dbReference type="GO" id="GO:0009166">
    <property type="term" value="P:nucleotide catabolic process"/>
    <property type="evidence" value="ECO:0007669"/>
    <property type="project" value="InterPro"/>
</dbReference>
<dbReference type="RefSeq" id="XP_002117282.1">
    <property type="nucleotide sequence ID" value="XM_002117246.1"/>
</dbReference>
<comment type="catalytic activity">
    <reaction evidence="1">
        <text>a ribonucleoside 5'-phosphate + H2O = a ribonucleoside + phosphate</text>
        <dbReference type="Rhea" id="RHEA:12484"/>
        <dbReference type="ChEBI" id="CHEBI:15377"/>
        <dbReference type="ChEBI" id="CHEBI:18254"/>
        <dbReference type="ChEBI" id="CHEBI:43474"/>
        <dbReference type="ChEBI" id="CHEBI:58043"/>
        <dbReference type="EC" id="3.1.3.5"/>
    </reaction>
</comment>
<accession>B3SAL2</accession>
<dbReference type="SUPFAM" id="SSF56300">
    <property type="entry name" value="Metallo-dependent phosphatases"/>
    <property type="match status" value="1"/>
</dbReference>
<dbReference type="GO" id="GO:0046872">
    <property type="term" value="F:metal ion binding"/>
    <property type="evidence" value="ECO:0007669"/>
    <property type="project" value="UniProtKB-KW"/>
</dbReference>
<dbReference type="PRINTS" id="PR01607">
    <property type="entry name" value="APYRASEFAMLY"/>
</dbReference>
<evidence type="ECO:0000256" key="1">
    <source>
        <dbReference type="ARBA" id="ARBA00000815"/>
    </source>
</evidence>
<dbReference type="CTD" id="6758442"/>
<dbReference type="OMA" id="PERENRM"/>
<evidence type="ECO:0000256" key="6">
    <source>
        <dbReference type="ARBA" id="ARBA00022741"/>
    </source>
</evidence>
<dbReference type="GO" id="GO:0008253">
    <property type="term" value="F:5'-nucleotidase activity"/>
    <property type="evidence" value="ECO:0007669"/>
    <property type="project" value="UniProtKB-EC"/>
</dbReference>
<dbReference type="HOGENOM" id="CLU_005854_7_1_1"/>
<dbReference type="GO" id="GO:0016020">
    <property type="term" value="C:membrane"/>
    <property type="evidence" value="ECO:0007669"/>
    <property type="project" value="UniProtKB-ARBA"/>
</dbReference>